<evidence type="ECO:0000313" key="2">
    <source>
        <dbReference type="Proteomes" id="UP001207468"/>
    </source>
</evidence>
<protein>
    <submittedName>
        <fullName evidence="1">Uncharacterized protein</fullName>
    </submittedName>
</protein>
<evidence type="ECO:0000313" key="1">
    <source>
        <dbReference type="EMBL" id="KAI9429350.1"/>
    </source>
</evidence>
<dbReference type="EMBL" id="JAGFNK010001746">
    <property type="protein sequence ID" value="KAI9429350.1"/>
    <property type="molecule type" value="Genomic_DNA"/>
</dbReference>
<reference evidence="1" key="1">
    <citation type="submission" date="2021-03" db="EMBL/GenBank/DDBJ databases">
        <title>Evolutionary priming and transition to the ectomycorrhizal habit in an iconic lineage of mushroom-forming fungi: is preadaptation a requirement?</title>
        <authorList>
            <consortium name="DOE Joint Genome Institute"/>
            <person name="Looney B.P."/>
            <person name="Miyauchi S."/>
            <person name="Morin E."/>
            <person name="Drula E."/>
            <person name="Courty P.E."/>
            <person name="Chicoki N."/>
            <person name="Fauchery L."/>
            <person name="Kohler A."/>
            <person name="Kuo A."/>
            <person name="LaButti K."/>
            <person name="Pangilinan J."/>
            <person name="Lipzen A."/>
            <person name="Riley R."/>
            <person name="Andreopoulos W."/>
            <person name="He G."/>
            <person name="Johnson J."/>
            <person name="Barry K.W."/>
            <person name="Grigoriev I.V."/>
            <person name="Nagy L."/>
            <person name="Hibbett D."/>
            <person name="Henrissat B."/>
            <person name="Matheny P.B."/>
            <person name="Labbe J."/>
            <person name="Martin A.F."/>
        </authorList>
    </citation>
    <scope>NUCLEOTIDE SEQUENCE</scope>
    <source>
        <strain evidence="1">BPL698</strain>
    </source>
</reference>
<proteinExistence type="predicted"/>
<keyword evidence="2" id="KW-1185">Reference proteome</keyword>
<dbReference type="Proteomes" id="UP001207468">
    <property type="component" value="Unassembled WGS sequence"/>
</dbReference>
<name>A0ACC0TQ34_9AGAM</name>
<sequence length="827" mass="94735">MICTPIKYLPVIAMLLLLPLLTRGQMIEQKRVDSLLALLPHTAEDTNRVRVLGLLSFHYFAVDPDQGIRYAGQGLALAKKLGWKKGIALLYNSFGADYWAKSDYLKAQDYYLAALKINEDIGNWISVGRNLHNIADTYESLNNYPKALEYYEKAIKVYEEHNDPYAIKGCCENIAAVYEYQKNYSQALAWYTRAMQIAVVLGNPRDISFIYMSIGVDYRLQGNYGRALEYEQKAVSTFEKLGYQQDMAASLGNLADIYYDQHNYPQALVYYQKALAMFRVFKSKAATGHIGKYLGGLGKTYFFMAKDADNTTRTKYLDLSLYNLQKGIAVCQSVNDWVDLKDFFISLSDAYSLQGNYAASLDAYRKYAQYNDSLYSTEKDKEMTSREFSYEYERQKDSFDILTRLQASQLHTLQQEKELGKLQSKQQWLYTIIAIIVAFLVTSYFLFSNRIHRLRLKNELAKEKAEKQLKEAEYKSRMNDITLAALRSQMNPHFIFNCLNSIKLYTEQNNIEAASIYLTRFSKLIRSMLDNSRSESTTLTAEIELLQLYLEMEAMRFKEKLQYCIETDQGIDTDFIELPPLLIQPYVENAIWHGLMHKEEVADDGIGRTKSAALRSKLASKQQSYGTRLTGERITLINEQYQTGASVEVTDLTDTNDCACGTLVGPIGTYTSSVKALQDMELLKPDLLFLDVEMPVMNGFELLEKLMPLNAGVVFITAYNQYALKAFRFNALDYLVKPIDPGDLIEAVAKAEKNARLTPAQLTQMQRQMRDLNEIIYAEASNNYSRLVLMDGRNFIISKTLKDVQDVLEESHFLRVHRHILTVMSAY</sequence>
<organism evidence="1 2">
    <name type="scientific">Russula earlei</name>
    <dbReference type="NCBI Taxonomy" id="71964"/>
    <lineage>
        <taxon>Eukaryota</taxon>
        <taxon>Fungi</taxon>
        <taxon>Dikarya</taxon>
        <taxon>Basidiomycota</taxon>
        <taxon>Agaricomycotina</taxon>
        <taxon>Agaricomycetes</taxon>
        <taxon>Russulales</taxon>
        <taxon>Russulaceae</taxon>
        <taxon>Russula</taxon>
    </lineage>
</organism>
<gene>
    <name evidence="1" type="ORF">F5148DRAFT_1155245</name>
</gene>
<comment type="caution">
    <text evidence="1">The sequence shown here is derived from an EMBL/GenBank/DDBJ whole genome shotgun (WGS) entry which is preliminary data.</text>
</comment>
<accession>A0ACC0TQ34</accession>